<keyword evidence="1" id="KW-0472">Membrane</keyword>
<dbReference type="AlphaFoldDB" id="A0A5J4R625"/>
<feature type="transmembrane region" description="Helical" evidence="1">
    <location>
        <begin position="15"/>
        <end position="36"/>
    </location>
</feature>
<proteinExistence type="predicted"/>
<gene>
    <name evidence="2" type="ORF">EZS27_021617</name>
</gene>
<dbReference type="EMBL" id="SNRY01001623">
    <property type="protein sequence ID" value="KAA6329587.1"/>
    <property type="molecule type" value="Genomic_DNA"/>
</dbReference>
<comment type="caution">
    <text evidence="2">The sequence shown here is derived from an EMBL/GenBank/DDBJ whole genome shotgun (WGS) entry which is preliminary data.</text>
</comment>
<evidence type="ECO:0000256" key="1">
    <source>
        <dbReference type="SAM" id="Phobius"/>
    </source>
</evidence>
<sequence>MIANKLAKTIFTGTVLLAGSFLTVFLYFWALAIGAMKGYCDVHMQK</sequence>
<keyword evidence="1" id="KW-1133">Transmembrane helix</keyword>
<organism evidence="2">
    <name type="scientific">termite gut metagenome</name>
    <dbReference type="NCBI Taxonomy" id="433724"/>
    <lineage>
        <taxon>unclassified sequences</taxon>
        <taxon>metagenomes</taxon>
        <taxon>organismal metagenomes</taxon>
    </lineage>
</organism>
<keyword evidence="1" id="KW-0812">Transmembrane</keyword>
<reference evidence="2" key="1">
    <citation type="submission" date="2019-03" db="EMBL/GenBank/DDBJ databases">
        <title>Single cell metagenomics reveals metabolic interactions within the superorganism composed of flagellate Streblomastix strix and complex community of Bacteroidetes bacteria on its surface.</title>
        <authorList>
            <person name="Treitli S.C."/>
            <person name="Kolisko M."/>
            <person name="Husnik F."/>
            <person name="Keeling P."/>
            <person name="Hampl V."/>
        </authorList>
    </citation>
    <scope>NUCLEOTIDE SEQUENCE</scope>
    <source>
        <strain evidence="2">STM</strain>
    </source>
</reference>
<name>A0A5J4R625_9ZZZZ</name>
<evidence type="ECO:0000313" key="2">
    <source>
        <dbReference type="EMBL" id="KAA6329587.1"/>
    </source>
</evidence>
<protein>
    <submittedName>
        <fullName evidence="2">Uncharacterized protein</fullName>
    </submittedName>
</protein>
<accession>A0A5J4R625</accession>